<evidence type="ECO:0000259" key="7">
    <source>
        <dbReference type="Pfam" id="PF25963"/>
    </source>
</evidence>
<evidence type="ECO:0000256" key="5">
    <source>
        <dbReference type="SAM" id="Coils"/>
    </source>
</evidence>
<keyword evidence="5" id="KW-0175">Coiled coil</keyword>
<dbReference type="Proteomes" id="UP001409291">
    <property type="component" value="Unassembled WGS sequence"/>
</dbReference>
<name>A0ABV0BR53_9SPHI</name>
<keyword evidence="2" id="KW-0812">Transmembrane</keyword>
<evidence type="ECO:0000256" key="4">
    <source>
        <dbReference type="ARBA" id="ARBA00023136"/>
    </source>
</evidence>
<evidence type="ECO:0000256" key="1">
    <source>
        <dbReference type="ARBA" id="ARBA00004167"/>
    </source>
</evidence>
<evidence type="ECO:0000256" key="2">
    <source>
        <dbReference type="ARBA" id="ARBA00022692"/>
    </source>
</evidence>
<organism evidence="8 9">
    <name type="scientific">Sphingobacterium kitahiroshimense</name>
    <dbReference type="NCBI Taxonomy" id="470446"/>
    <lineage>
        <taxon>Bacteria</taxon>
        <taxon>Pseudomonadati</taxon>
        <taxon>Bacteroidota</taxon>
        <taxon>Sphingobacteriia</taxon>
        <taxon>Sphingobacteriales</taxon>
        <taxon>Sphingobacteriaceae</taxon>
        <taxon>Sphingobacterium</taxon>
    </lineage>
</organism>
<dbReference type="InterPro" id="IPR058625">
    <property type="entry name" value="MdtA-like_BSH"/>
</dbReference>
<feature type="coiled-coil region" evidence="5">
    <location>
        <begin position="161"/>
        <end position="195"/>
    </location>
</feature>
<reference evidence="8 9" key="1">
    <citation type="submission" date="2024-04" db="EMBL/GenBank/DDBJ databases">
        <title>WGS of bacteria from Torrens River.</title>
        <authorList>
            <person name="Wyrsch E.R."/>
            <person name="Drigo B."/>
        </authorList>
    </citation>
    <scope>NUCLEOTIDE SEQUENCE [LARGE SCALE GENOMIC DNA]</scope>
    <source>
        <strain evidence="8 9">TWI391</strain>
    </source>
</reference>
<feature type="domain" description="Multidrug resistance protein MdtA-like barrel-sandwich hybrid" evidence="6">
    <location>
        <begin position="58"/>
        <end position="251"/>
    </location>
</feature>
<proteinExistence type="predicted"/>
<dbReference type="Gene3D" id="2.40.50.100">
    <property type="match status" value="1"/>
</dbReference>
<comment type="caution">
    <text evidence="8">The sequence shown here is derived from an EMBL/GenBank/DDBJ whole genome shotgun (WGS) entry which is preliminary data.</text>
</comment>
<gene>
    <name evidence="8" type="ORF">ABE541_02335</name>
</gene>
<dbReference type="InterPro" id="IPR050739">
    <property type="entry name" value="MFP"/>
</dbReference>
<dbReference type="SUPFAM" id="SSF111369">
    <property type="entry name" value="HlyD-like secretion proteins"/>
    <property type="match status" value="2"/>
</dbReference>
<dbReference type="PANTHER" id="PTHR30386">
    <property type="entry name" value="MEMBRANE FUSION SUBUNIT OF EMRAB-TOLC MULTIDRUG EFFLUX PUMP"/>
    <property type="match status" value="1"/>
</dbReference>
<dbReference type="Pfam" id="PF25917">
    <property type="entry name" value="BSH_RND"/>
    <property type="match status" value="1"/>
</dbReference>
<evidence type="ECO:0000313" key="8">
    <source>
        <dbReference type="EMBL" id="MEN5376089.1"/>
    </source>
</evidence>
<dbReference type="PANTHER" id="PTHR30386:SF26">
    <property type="entry name" value="TRANSPORT PROTEIN COMB"/>
    <property type="match status" value="1"/>
</dbReference>
<dbReference type="EMBL" id="JBDJNQ010000001">
    <property type="protein sequence ID" value="MEN5376089.1"/>
    <property type="molecule type" value="Genomic_DNA"/>
</dbReference>
<dbReference type="InterPro" id="IPR058634">
    <property type="entry name" value="AaeA-lik-b-barrel"/>
</dbReference>
<dbReference type="RefSeq" id="WP_183915111.1">
    <property type="nucleotide sequence ID" value="NZ_JBDJLH010000005.1"/>
</dbReference>
<feature type="domain" description="p-hydroxybenzoic acid efflux pump subunit AaeA-like beta-barrel" evidence="7">
    <location>
        <begin position="258"/>
        <end position="348"/>
    </location>
</feature>
<keyword evidence="9" id="KW-1185">Reference proteome</keyword>
<accession>A0ABV0BR53</accession>
<evidence type="ECO:0000259" key="6">
    <source>
        <dbReference type="Pfam" id="PF25917"/>
    </source>
</evidence>
<sequence>MKPKSRWSLTDAKLTKLTNWIAALVLCALLFWGGRTLWIRLNYAYTNDAQVSRYINPIISRVGGYIVSVHYHDHQFVKRGDTLLIIDQREYKYEADQANASVYKEHAEMNVLSSQKQILMEEHESLRKSIAANEARVTKQQLEYDRYKFLYEEKSATAQQMEDVKATLDVYKSELAALQHKLEASQERVRDVEVQKTVVSAEKNRLSAAAGRKNLDVGYTVVRAPYDGMIGKRSIEEGQMVNAGEVLGFIVNAETPTWVTANFKETQLRYLRIQDSVEVIADAYPDQVFKGKIISISPATGSSFSLLPPDNATGNFVKIVQRVPVRIELEKKQGEQILRSGMNVNVSVAKNKK</sequence>
<dbReference type="Gene3D" id="2.40.30.170">
    <property type="match status" value="1"/>
</dbReference>
<evidence type="ECO:0000256" key="3">
    <source>
        <dbReference type="ARBA" id="ARBA00022989"/>
    </source>
</evidence>
<dbReference type="Pfam" id="PF25963">
    <property type="entry name" value="Beta-barrel_AAEA"/>
    <property type="match status" value="1"/>
</dbReference>
<keyword evidence="3" id="KW-1133">Transmembrane helix</keyword>
<evidence type="ECO:0000313" key="9">
    <source>
        <dbReference type="Proteomes" id="UP001409291"/>
    </source>
</evidence>
<keyword evidence="4" id="KW-0472">Membrane</keyword>
<protein>
    <submittedName>
        <fullName evidence="8">HlyD family secretion protein</fullName>
    </submittedName>
</protein>
<comment type="subcellular location">
    <subcellularLocation>
        <location evidence="1">Membrane</location>
        <topology evidence="1">Single-pass membrane protein</topology>
    </subcellularLocation>
</comment>